<organism evidence="2 3">
    <name type="scientific">Trichinella patagoniensis</name>
    <dbReference type="NCBI Taxonomy" id="990121"/>
    <lineage>
        <taxon>Eukaryota</taxon>
        <taxon>Metazoa</taxon>
        <taxon>Ecdysozoa</taxon>
        <taxon>Nematoda</taxon>
        <taxon>Enoplea</taxon>
        <taxon>Dorylaimia</taxon>
        <taxon>Trichinellida</taxon>
        <taxon>Trichinellidae</taxon>
        <taxon>Trichinella</taxon>
    </lineage>
</organism>
<sequence>MEVAVHAGERSSRLTLCSVRWLCCAVLVCVFAGVSEWVPAKTASEDMLQINRYKHEETPIDNVFVSNEDEMTSLITGEAVTGLCGEVEASPCDKEHRHLAEAEKKSNKEPGKEVETTVEKYHAFDIHHRTDEPPKSCLIFDGLRQWQRSVRNILRCEISCTCTSKRATFCSFRVI</sequence>
<keyword evidence="3" id="KW-1185">Reference proteome</keyword>
<evidence type="ECO:0000256" key="1">
    <source>
        <dbReference type="SAM" id="Phobius"/>
    </source>
</evidence>
<evidence type="ECO:0000313" key="3">
    <source>
        <dbReference type="Proteomes" id="UP000054783"/>
    </source>
</evidence>
<feature type="transmembrane region" description="Helical" evidence="1">
    <location>
        <begin position="19"/>
        <end position="38"/>
    </location>
</feature>
<reference evidence="2 3" key="1">
    <citation type="submission" date="2015-01" db="EMBL/GenBank/DDBJ databases">
        <title>Evolution of Trichinella species and genotypes.</title>
        <authorList>
            <person name="Korhonen P.K."/>
            <person name="Edoardo P."/>
            <person name="Giuseppe L.R."/>
            <person name="Gasser R.B."/>
        </authorList>
    </citation>
    <scope>NUCLEOTIDE SEQUENCE [LARGE SCALE GENOMIC DNA]</scope>
    <source>
        <strain evidence="2">ISS2496</strain>
    </source>
</reference>
<proteinExistence type="predicted"/>
<keyword evidence="1" id="KW-1133">Transmembrane helix</keyword>
<evidence type="ECO:0000313" key="2">
    <source>
        <dbReference type="EMBL" id="KRY21666.1"/>
    </source>
</evidence>
<dbReference type="EMBL" id="JYDQ01000014">
    <property type="protein sequence ID" value="KRY21666.1"/>
    <property type="molecule type" value="Genomic_DNA"/>
</dbReference>
<keyword evidence="1" id="KW-0472">Membrane</keyword>
<keyword evidence="1" id="KW-0812">Transmembrane</keyword>
<dbReference type="AlphaFoldDB" id="A0A0V1A9Y9"/>
<name>A0A0V1A9Y9_9BILA</name>
<comment type="caution">
    <text evidence="2">The sequence shown here is derived from an EMBL/GenBank/DDBJ whole genome shotgun (WGS) entry which is preliminary data.</text>
</comment>
<gene>
    <name evidence="2" type="ORF">T12_6169</name>
</gene>
<protein>
    <submittedName>
        <fullName evidence="2">Uncharacterized protein</fullName>
    </submittedName>
</protein>
<dbReference type="Proteomes" id="UP000054783">
    <property type="component" value="Unassembled WGS sequence"/>
</dbReference>
<accession>A0A0V1A9Y9</accession>